<comment type="subcellular location">
    <subcellularLocation>
        <location evidence="1">Membrane</location>
    </subcellularLocation>
</comment>
<dbReference type="InterPro" id="IPR002401">
    <property type="entry name" value="Cyt_P450_E_grp-I"/>
</dbReference>
<comment type="caution">
    <text evidence="13">The sequence shown here is derived from an EMBL/GenBank/DDBJ whole genome shotgun (WGS) entry which is preliminary data.</text>
</comment>
<dbReference type="GO" id="GO:0020037">
    <property type="term" value="F:heme binding"/>
    <property type="evidence" value="ECO:0007669"/>
    <property type="project" value="InterPro"/>
</dbReference>
<evidence type="ECO:0000256" key="1">
    <source>
        <dbReference type="ARBA" id="ARBA00004370"/>
    </source>
</evidence>
<dbReference type="GO" id="GO:0005506">
    <property type="term" value="F:iron ion binding"/>
    <property type="evidence" value="ECO:0007669"/>
    <property type="project" value="InterPro"/>
</dbReference>
<dbReference type="Gene3D" id="1.10.630.10">
    <property type="entry name" value="Cytochrome P450"/>
    <property type="match status" value="1"/>
</dbReference>
<dbReference type="InterPro" id="IPR017972">
    <property type="entry name" value="Cyt_P450_CS"/>
</dbReference>
<dbReference type="InterPro" id="IPR001128">
    <property type="entry name" value="Cyt_P450"/>
</dbReference>
<keyword evidence="3 11" id="KW-0349">Heme</keyword>
<evidence type="ECO:0000256" key="6">
    <source>
        <dbReference type="ARBA" id="ARBA00022989"/>
    </source>
</evidence>
<dbReference type="GO" id="GO:0016020">
    <property type="term" value="C:membrane"/>
    <property type="evidence" value="ECO:0007669"/>
    <property type="project" value="UniProtKB-SubCell"/>
</dbReference>
<evidence type="ECO:0000256" key="10">
    <source>
        <dbReference type="ARBA" id="ARBA00023136"/>
    </source>
</evidence>
<dbReference type="InterPro" id="IPR036396">
    <property type="entry name" value="Cyt_P450_sf"/>
</dbReference>
<evidence type="ECO:0000256" key="11">
    <source>
        <dbReference type="PIRSR" id="PIRSR602401-1"/>
    </source>
</evidence>
<dbReference type="PRINTS" id="PR00463">
    <property type="entry name" value="EP450I"/>
</dbReference>
<dbReference type="AlphaFoldDB" id="A0AAV7F3M6"/>
<dbReference type="SUPFAM" id="SSF48264">
    <property type="entry name" value="Cytochrome P450"/>
    <property type="match status" value="1"/>
</dbReference>
<dbReference type="PRINTS" id="PR00385">
    <property type="entry name" value="P450"/>
</dbReference>
<dbReference type="PANTHER" id="PTHR24282">
    <property type="entry name" value="CYTOCHROME P450 FAMILY MEMBER"/>
    <property type="match status" value="1"/>
</dbReference>
<reference evidence="13 14" key="1">
    <citation type="submission" date="2021-07" db="EMBL/GenBank/DDBJ databases">
        <title>The Aristolochia fimbriata genome: insights into angiosperm evolution, floral development and chemical biosynthesis.</title>
        <authorList>
            <person name="Jiao Y."/>
        </authorList>
    </citation>
    <scope>NUCLEOTIDE SEQUENCE [LARGE SCALE GENOMIC DNA]</scope>
    <source>
        <strain evidence="13">IBCAS-2021</strain>
        <tissue evidence="13">Leaf</tissue>
    </source>
</reference>
<evidence type="ECO:0000256" key="5">
    <source>
        <dbReference type="ARBA" id="ARBA00022723"/>
    </source>
</evidence>
<keyword evidence="7 12" id="KW-0560">Oxidoreductase</keyword>
<gene>
    <name evidence="13" type="ORF">H6P81_008163</name>
</gene>
<evidence type="ECO:0000256" key="2">
    <source>
        <dbReference type="ARBA" id="ARBA00010617"/>
    </source>
</evidence>
<dbReference type="PROSITE" id="PS00086">
    <property type="entry name" value="CYTOCHROME_P450"/>
    <property type="match status" value="1"/>
</dbReference>
<name>A0AAV7F3M6_ARIFI</name>
<evidence type="ECO:0000256" key="12">
    <source>
        <dbReference type="RuleBase" id="RU000461"/>
    </source>
</evidence>
<keyword evidence="14" id="KW-1185">Reference proteome</keyword>
<evidence type="ECO:0000256" key="8">
    <source>
        <dbReference type="ARBA" id="ARBA00023004"/>
    </source>
</evidence>
<keyword evidence="10" id="KW-0472">Membrane</keyword>
<sequence>MAFSLAATGSAIFLLPLLLWVFRVLYSVWWKPKRLEKLLKDQGIVGPRYKLLYGNLKENAALNREAQSKPMGFSHNIIPRVSPLLHRTVEKYGNMSLMWIGTQPRVIILDPEIIKDVLSNKFGHFEKPSLNPLTKLLATGLSDYEGEKWAKHRRILNPAFHLEQIKGMVPAFYTSCMEMISRWDDMMNAGEGSCEVDVWADFQNLTGDVISRTAFGSNYHEGRPIFKLQSEQADLALKAFLSPYFPGLQYLPTKDNRRRREIHKLVTALLKAIVEKKEKAMKLDPEISSQNDLLGLLLESNLKESQQGGGSKVMTLEDVIEECKLFYFAGQETTSILLTWTMVVLSMHPEWQNRAREEVLKLFGKNKPDSDGLAHLKIMTMILYEVLRLYPPVAILVRSTYKEMKLGGITFPPGVELALPTLSLHNDKELWGEDAEEFNPQRFAGGVSKAAKHHTAFFPFGWGPRICIGQNFALTEAKMALSMILQQFSWFELSPSYAHAPVTVFTLRTQHGAQIILHKL</sequence>
<keyword evidence="6" id="KW-1133">Transmembrane helix</keyword>
<protein>
    <recommendedName>
        <fullName evidence="15">Cytochrome P450</fullName>
    </recommendedName>
</protein>
<evidence type="ECO:0000313" key="13">
    <source>
        <dbReference type="EMBL" id="KAG9455259.1"/>
    </source>
</evidence>
<dbReference type="FunFam" id="1.10.630.10:FF:000029">
    <property type="entry name" value="Cytochrome P450 734A1"/>
    <property type="match status" value="1"/>
</dbReference>
<evidence type="ECO:0000256" key="4">
    <source>
        <dbReference type="ARBA" id="ARBA00022692"/>
    </source>
</evidence>
<evidence type="ECO:0000256" key="7">
    <source>
        <dbReference type="ARBA" id="ARBA00023002"/>
    </source>
</evidence>
<dbReference type="GO" id="GO:0004497">
    <property type="term" value="F:monooxygenase activity"/>
    <property type="evidence" value="ECO:0007669"/>
    <property type="project" value="UniProtKB-KW"/>
</dbReference>
<evidence type="ECO:0000256" key="3">
    <source>
        <dbReference type="ARBA" id="ARBA00022617"/>
    </source>
</evidence>
<dbReference type="PANTHER" id="PTHR24282:SF255">
    <property type="entry name" value="CYTOCHROME P450 72A11-RELATED"/>
    <property type="match status" value="1"/>
</dbReference>
<evidence type="ECO:0008006" key="15">
    <source>
        <dbReference type="Google" id="ProtNLM"/>
    </source>
</evidence>
<accession>A0AAV7F3M6</accession>
<keyword evidence="9 12" id="KW-0503">Monooxygenase</keyword>
<comment type="similarity">
    <text evidence="2 12">Belongs to the cytochrome P450 family.</text>
</comment>
<evidence type="ECO:0000313" key="14">
    <source>
        <dbReference type="Proteomes" id="UP000825729"/>
    </source>
</evidence>
<proteinExistence type="inferred from homology"/>
<keyword evidence="5 11" id="KW-0479">Metal-binding</keyword>
<dbReference type="Proteomes" id="UP000825729">
    <property type="component" value="Unassembled WGS sequence"/>
</dbReference>
<dbReference type="GO" id="GO:0016705">
    <property type="term" value="F:oxidoreductase activity, acting on paired donors, with incorporation or reduction of molecular oxygen"/>
    <property type="evidence" value="ECO:0007669"/>
    <property type="project" value="InterPro"/>
</dbReference>
<keyword evidence="4" id="KW-0812">Transmembrane</keyword>
<keyword evidence="8 11" id="KW-0408">Iron</keyword>
<dbReference type="InterPro" id="IPR050665">
    <property type="entry name" value="Cytochrome_P450_Monooxygen"/>
</dbReference>
<feature type="binding site" description="axial binding residue" evidence="11">
    <location>
        <position position="467"/>
    </location>
    <ligand>
        <name>heme</name>
        <dbReference type="ChEBI" id="CHEBI:30413"/>
    </ligand>
    <ligandPart>
        <name>Fe</name>
        <dbReference type="ChEBI" id="CHEBI:18248"/>
    </ligandPart>
</feature>
<dbReference type="Pfam" id="PF00067">
    <property type="entry name" value="p450"/>
    <property type="match status" value="1"/>
</dbReference>
<dbReference type="EMBL" id="JAINDJ010000003">
    <property type="protein sequence ID" value="KAG9455259.1"/>
    <property type="molecule type" value="Genomic_DNA"/>
</dbReference>
<organism evidence="13 14">
    <name type="scientific">Aristolochia fimbriata</name>
    <name type="common">White veined hardy Dutchman's pipe vine</name>
    <dbReference type="NCBI Taxonomy" id="158543"/>
    <lineage>
        <taxon>Eukaryota</taxon>
        <taxon>Viridiplantae</taxon>
        <taxon>Streptophyta</taxon>
        <taxon>Embryophyta</taxon>
        <taxon>Tracheophyta</taxon>
        <taxon>Spermatophyta</taxon>
        <taxon>Magnoliopsida</taxon>
        <taxon>Magnoliidae</taxon>
        <taxon>Piperales</taxon>
        <taxon>Aristolochiaceae</taxon>
        <taxon>Aristolochia</taxon>
    </lineage>
</organism>
<evidence type="ECO:0000256" key="9">
    <source>
        <dbReference type="ARBA" id="ARBA00023033"/>
    </source>
</evidence>
<comment type="cofactor">
    <cofactor evidence="11">
        <name>heme</name>
        <dbReference type="ChEBI" id="CHEBI:30413"/>
    </cofactor>
</comment>